<evidence type="ECO:0000313" key="2">
    <source>
        <dbReference type="EMBL" id="AHB99446.1"/>
    </source>
</evidence>
<dbReference type="HOGENOM" id="CLU_402679_0_0_14"/>
<evidence type="ECO:0000313" key="3">
    <source>
        <dbReference type="Proteomes" id="UP000018735"/>
    </source>
</evidence>
<sequence length="716" mass="83999">MEKKQIFKKTDFLNTFNRPKSLWKFSNTELLAIIQNELGLSKDDYVDLIDQLENENTSVIDFDEIDFITDELNQEESKNIYLNEVSKIKVKAKEYIKRRVLFQEIDYANLEEDNLKFVDGVFNESQIKYTDVFDLQEDKKALRIIDLADYQKTPLITAIDLHEIIKKHDYNEAKLLILDGIYFNEKSQYFLQANIDCCLFERHKNRKIKATVYSFKNSTTTKRKDIVAFYYDYRVLAELGYEVVEWNVVLIKYTLSKKNGVEFTTTNTVCHSKNSAAFPEKLKEPNFFSKSLIENKASFKRSGYEKLALDYPELKPNNTSFGDLLDILLFNVKESDNKKTYNFVAEHMSIVKNAFDNVFDEMMQIKETNIGKIVLSNAYFNQFADNVHGTIIKYTLGKKVFEPFLLSGNVYKVAKFFNENNQLDFPLVNQNNEPFSITNFMNYVSNNADTLKPVNYFNTLNKVYGTKPIDYFVFDEAKTAFNKLKPKKVYFDFESICHLFAPMDDLLPNMQIVTQNSYIIDNNDSKELECFNDVIDPCKLDVNWFAKIINDLHQGEDYSYVVYNKSFEKSRLYEMAYYLERYKQYHPQQFLDQKNLDVDFLKKVKEIDNNLFDLADFFNLSKKLLVIRSLNGFYSIKKTLLLTSSEHRKKAKAVDYATLNVKRGDMAQNLTAKRFLGLLSDQEWEQIAIDLATYCENDVRSMIAVEYYIRDLLKAN</sequence>
<dbReference type="Pfam" id="PF11074">
    <property type="entry name" value="DUF2779"/>
    <property type="match status" value="1"/>
</dbReference>
<dbReference type="EMBL" id="CP006916">
    <property type="protein sequence ID" value="AHB99446.1"/>
    <property type="molecule type" value="Genomic_DNA"/>
</dbReference>
<dbReference type="InterPro" id="IPR021301">
    <property type="entry name" value="DUF2779"/>
</dbReference>
<dbReference type="Proteomes" id="UP000018735">
    <property type="component" value="Chromosome"/>
</dbReference>
<name>A0A0F6CK24_MYCGL</name>
<gene>
    <name evidence="2" type="ORF">GCW_00710</name>
</gene>
<evidence type="ECO:0000259" key="1">
    <source>
        <dbReference type="Pfam" id="PF11074"/>
    </source>
</evidence>
<reference evidence="2 3" key="1">
    <citation type="journal article" date="2011" name="PLoS ONE">
        <title>Core proteome of the minimal cell: comparative proteomics of three mollicute species.</title>
        <authorList>
            <person name="Fisunov G.Y."/>
            <person name="Alexeev D.G."/>
            <person name="Bazaleev N.A."/>
            <person name="Ladygina V.G."/>
            <person name="Galyamina M.A."/>
            <person name="Kondratov I.G."/>
            <person name="Zhukova N.A."/>
            <person name="Serebryakova M.V."/>
            <person name="Demina I.A."/>
            <person name="Govorun V.M."/>
        </authorList>
    </citation>
    <scope>NUCLEOTIDE SEQUENCE [LARGE SCALE GENOMIC DNA]</scope>
    <source>
        <strain evidence="2 3">S6</strain>
    </source>
</reference>
<dbReference type="eggNOG" id="COG2251">
    <property type="taxonomic scope" value="Bacteria"/>
</dbReference>
<protein>
    <recommendedName>
        <fullName evidence="1">DUF2779 domain-containing protein</fullName>
    </recommendedName>
</protein>
<dbReference type="RefSeq" id="WP_011883844.1">
    <property type="nucleotide sequence ID" value="NC_023030.2"/>
</dbReference>
<feature type="domain" description="DUF2779" evidence="1">
    <location>
        <begin position="489"/>
        <end position="635"/>
    </location>
</feature>
<dbReference type="AlphaFoldDB" id="A0A0F6CK24"/>
<accession>A0A0F6CK24</accession>
<organism evidence="2 3">
    <name type="scientific">Mycoplasmoides gallisepticum S6</name>
    <dbReference type="NCBI Taxonomy" id="1006581"/>
    <lineage>
        <taxon>Bacteria</taxon>
        <taxon>Bacillati</taxon>
        <taxon>Mycoplasmatota</taxon>
        <taxon>Mycoplasmoidales</taxon>
        <taxon>Mycoplasmoidaceae</taxon>
        <taxon>Mycoplasmoides</taxon>
    </lineage>
</organism>
<dbReference type="KEGG" id="mgz:GCW_00710"/>
<proteinExistence type="predicted"/>
<dbReference type="NCBIfam" id="NF045869">
    <property type="entry name" value="UU173_fam"/>
    <property type="match status" value="1"/>
</dbReference>